<organism evidence="2 3">
    <name type="scientific">Nibribacter koreensis</name>
    <dbReference type="NCBI Taxonomy" id="1084519"/>
    <lineage>
        <taxon>Bacteria</taxon>
        <taxon>Pseudomonadati</taxon>
        <taxon>Bacteroidota</taxon>
        <taxon>Cytophagia</taxon>
        <taxon>Cytophagales</taxon>
        <taxon>Hymenobacteraceae</taxon>
        <taxon>Nibribacter</taxon>
    </lineage>
</organism>
<comment type="caution">
    <text evidence="2">The sequence shown here is derived from an EMBL/GenBank/DDBJ whole genome shotgun (WGS) entry which is preliminary data.</text>
</comment>
<sequence length="190" mass="21286">MSEKFKMLYVIIFLSTLIVSSYGIFHDQITYFISKEYYTKLKFYQFGLEHFIANSPRVGVALVGFLATWYLGLLAGIIFGLVSFLFPTPKLMLSVALKALGIALVIAFITPIIGVPAYFLGDYLDSSTYEQYSFEPTDYVPADVKITEGFSYILVGFVHGFSYLGGLLGLAAGVIFQVWKYRKQVVVVRA</sequence>
<accession>A0ABP8FEP2</accession>
<keyword evidence="1" id="KW-1133">Transmembrane helix</keyword>
<dbReference type="Proteomes" id="UP001501844">
    <property type="component" value="Unassembled WGS sequence"/>
</dbReference>
<protein>
    <submittedName>
        <fullName evidence="2">Uncharacterized protein</fullName>
    </submittedName>
</protein>
<proteinExistence type="predicted"/>
<keyword evidence="1" id="KW-0472">Membrane</keyword>
<feature type="transmembrane region" description="Helical" evidence="1">
    <location>
        <begin position="58"/>
        <end position="87"/>
    </location>
</feature>
<dbReference type="RefSeq" id="WP_345163878.1">
    <property type="nucleotide sequence ID" value="NZ_BAABGX010000001.1"/>
</dbReference>
<evidence type="ECO:0000313" key="3">
    <source>
        <dbReference type="Proteomes" id="UP001501844"/>
    </source>
</evidence>
<name>A0ABP8FEP2_9BACT</name>
<reference evidence="3" key="1">
    <citation type="journal article" date="2019" name="Int. J. Syst. Evol. Microbiol.">
        <title>The Global Catalogue of Microorganisms (GCM) 10K type strain sequencing project: providing services to taxonomists for standard genome sequencing and annotation.</title>
        <authorList>
            <consortium name="The Broad Institute Genomics Platform"/>
            <consortium name="The Broad Institute Genome Sequencing Center for Infectious Disease"/>
            <person name="Wu L."/>
            <person name="Ma J."/>
        </authorList>
    </citation>
    <scope>NUCLEOTIDE SEQUENCE [LARGE SCALE GENOMIC DNA]</scope>
    <source>
        <strain evidence="3">JCM 17917</strain>
    </source>
</reference>
<dbReference type="EMBL" id="BAABGX010000001">
    <property type="protein sequence ID" value="GAA4301739.1"/>
    <property type="molecule type" value="Genomic_DNA"/>
</dbReference>
<feature type="transmembrane region" description="Helical" evidence="1">
    <location>
        <begin position="150"/>
        <end position="176"/>
    </location>
</feature>
<evidence type="ECO:0000313" key="2">
    <source>
        <dbReference type="EMBL" id="GAA4301739.1"/>
    </source>
</evidence>
<evidence type="ECO:0000256" key="1">
    <source>
        <dbReference type="SAM" id="Phobius"/>
    </source>
</evidence>
<feature type="transmembrane region" description="Helical" evidence="1">
    <location>
        <begin position="7"/>
        <end position="25"/>
    </location>
</feature>
<feature type="transmembrane region" description="Helical" evidence="1">
    <location>
        <begin position="99"/>
        <end position="119"/>
    </location>
</feature>
<gene>
    <name evidence="2" type="ORF">GCM10023183_13090</name>
</gene>
<keyword evidence="3" id="KW-1185">Reference proteome</keyword>
<keyword evidence="1" id="KW-0812">Transmembrane</keyword>